<dbReference type="GO" id="GO:0004888">
    <property type="term" value="F:transmembrane signaling receptor activity"/>
    <property type="evidence" value="ECO:0007669"/>
    <property type="project" value="InterPro"/>
</dbReference>
<evidence type="ECO:0000313" key="8">
    <source>
        <dbReference type="Proteomes" id="UP000218231"/>
    </source>
</evidence>
<evidence type="ECO:0000256" key="2">
    <source>
        <dbReference type="ARBA" id="ARBA00006860"/>
    </source>
</evidence>
<protein>
    <submittedName>
        <fullName evidence="7">Uncharacterized protein</fullName>
    </submittedName>
</protein>
<evidence type="ECO:0000256" key="1">
    <source>
        <dbReference type="ARBA" id="ARBA00004370"/>
    </source>
</evidence>
<dbReference type="Proteomes" id="UP000218231">
    <property type="component" value="Unassembled WGS sequence"/>
</dbReference>
<keyword evidence="4 6" id="KW-1133">Transmembrane helix</keyword>
<dbReference type="PANTHER" id="PTHR31216:SF11">
    <property type="entry name" value="SERPENTINE RECEPTOR CLASS BETA-16-RELATED"/>
    <property type="match status" value="1"/>
</dbReference>
<evidence type="ECO:0000256" key="6">
    <source>
        <dbReference type="SAM" id="Phobius"/>
    </source>
</evidence>
<reference evidence="7 8" key="1">
    <citation type="journal article" date="2017" name="Curr. Biol.">
        <title>Genome architecture and evolution of a unichromosomal asexual nematode.</title>
        <authorList>
            <person name="Fradin H."/>
            <person name="Zegar C."/>
            <person name="Gutwein M."/>
            <person name="Lucas J."/>
            <person name="Kovtun M."/>
            <person name="Corcoran D."/>
            <person name="Baugh L.R."/>
            <person name="Kiontke K."/>
            <person name="Gunsalus K."/>
            <person name="Fitch D.H."/>
            <person name="Piano F."/>
        </authorList>
    </citation>
    <scope>NUCLEOTIDE SEQUENCE [LARGE SCALE GENOMIC DNA]</scope>
    <source>
        <strain evidence="7">PF1309</strain>
    </source>
</reference>
<comment type="similarity">
    <text evidence="2">Belongs to the nematode receptor-like protein srb family.</text>
</comment>
<comment type="caution">
    <text evidence="7">The sequence shown here is derived from an EMBL/GenBank/DDBJ whole genome shotgun (WGS) entry which is preliminary data.</text>
</comment>
<proteinExistence type="inferred from homology"/>
<organism evidence="7 8">
    <name type="scientific">Diploscapter pachys</name>
    <dbReference type="NCBI Taxonomy" id="2018661"/>
    <lineage>
        <taxon>Eukaryota</taxon>
        <taxon>Metazoa</taxon>
        <taxon>Ecdysozoa</taxon>
        <taxon>Nematoda</taxon>
        <taxon>Chromadorea</taxon>
        <taxon>Rhabditida</taxon>
        <taxon>Rhabditina</taxon>
        <taxon>Rhabditomorpha</taxon>
        <taxon>Rhabditoidea</taxon>
        <taxon>Rhabditidae</taxon>
        <taxon>Diploscapter</taxon>
    </lineage>
</organism>
<dbReference type="OrthoDB" id="5836746at2759"/>
<accession>A0A2A2JVR7</accession>
<gene>
    <name evidence="7" type="ORF">WR25_12760</name>
</gene>
<evidence type="ECO:0000256" key="5">
    <source>
        <dbReference type="ARBA" id="ARBA00023136"/>
    </source>
</evidence>
<name>A0A2A2JVR7_9BILA</name>
<keyword evidence="8" id="KW-1185">Reference proteome</keyword>
<evidence type="ECO:0000256" key="4">
    <source>
        <dbReference type="ARBA" id="ARBA00022989"/>
    </source>
</evidence>
<dbReference type="InterPro" id="IPR002184">
    <property type="entry name" value="7TM_GPCR_serpentine_rcpt_Srb"/>
</dbReference>
<sequence>MLPALLIYRTYNNCTCDDDLISSVPLYTLMIPIVTNYYIKHTNRNRQDSINILVQIKATGEEGASNYAEMLAKQWA</sequence>
<evidence type="ECO:0000313" key="7">
    <source>
        <dbReference type="EMBL" id="PAV65672.1"/>
    </source>
</evidence>
<dbReference type="AlphaFoldDB" id="A0A2A2JVR7"/>
<keyword evidence="3 6" id="KW-0812">Transmembrane</keyword>
<evidence type="ECO:0000256" key="3">
    <source>
        <dbReference type="ARBA" id="ARBA00022692"/>
    </source>
</evidence>
<dbReference type="GO" id="GO:0016020">
    <property type="term" value="C:membrane"/>
    <property type="evidence" value="ECO:0007669"/>
    <property type="project" value="UniProtKB-SubCell"/>
</dbReference>
<dbReference type="GO" id="GO:0007606">
    <property type="term" value="P:sensory perception of chemical stimulus"/>
    <property type="evidence" value="ECO:0007669"/>
    <property type="project" value="InterPro"/>
</dbReference>
<keyword evidence="5 6" id="KW-0472">Membrane</keyword>
<comment type="subcellular location">
    <subcellularLocation>
        <location evidence="1">Membrane</location>
    </subcellularLocation>
</comment>
<dbReference type="EMBL" id="LIAE01010200">
    <property type="protein sequence ID" value="PAV65672.1"/>
    <property type="molecule type" value="Genomic_DNA"/>
</dbReference>
<dbReference type="PANTHER" id="PTHR31216">
    <property type="entry name" value="SERPENTINE RECEPTOR CLASS BETA-1-RELATED-RELATED"/>
    <property type="match status" value="1"/>
</dbReference>
<feature type="transmembrane region" description="Helical" evidence="6">
    <location>
        <begin position="20"/>
        <end position="39"/>
    </location>
</feature>